<dbReference type="Proteomes" id="UP000566819">
    <property type="component" value="Unassembled WGS sequence"/>
</dbReference>
<dbReference type="OrthoDB" id="3514033at2759"/>
<keyword evidence="4" id="KW-1185">Reference proteome</keyword>
<feature type="compositionally biased region" description="Low complexity" evidence="1">
    <location>
        <begin position="275"/>
        <end position="286"/>
    </location>
</feature>
<evidence type="ECO:0000256" key="1">
    <source>
        <dbReference type="SAM" id="MobiDB-lite"/>
    </source>
</evidence>
<reference evidence="3 4" key="1">
    <citation type="submission" date="2020-03" db="EMBL/GenBank/DDBJ databases">
        <title>Draft Genome Sequence of Cudoniella acicularis.</title>
        <authorList>
            <person name="Buettner E."/>
            <person name="Kellner H."/>
        </authorList>
    </citation>
    <scope>NUCLEOTIDE SEQUENCE [LARGE SCALE GENOMIC DNA]</scope>
    <source>
        <strain evidence="3 4">DSM 108380</strain>
    </source>
</reference>
<dbReference type="EMBL" id="JAAMPI010000411">
    <property type="protein sequence ID" value="KAF4631780.1"/>
    <property type="molecule type" value="Genomic_DNA"/>
</dbReference>
<evidence type="ECO:0000313" key="4">
    <source>
        <dbReference type="Proteomes" id="UP000566819"/>
    </source>
</evidence>
<feature type="region of interest" description="Disordered" evidence="1">
    <location>
        <begin position="211"/>
        <end position="254"/>
    </location>
</feature>
<feature type="region of interest" description="Disordered" evidence="1">
    <location>
        <begin position="270"/>
        <end position="360"/>
    </location>
</feature>
<evidence type="ECO:0000313" key="3">
    <source>
        <dbReference type="EMBL" id="KAF4631780.1"/>
    </source>
</evidence>
<comment type="caution">
    <text evidence="3">The sequence shown here is derived from an EMBL/GenBank/DDBJ whole genome shotgun (WGS) entry which is preliminary data.</text>
</comment>
<name>A0A8H4RMV2_9HELO</name>
<dbReference type="InterPro" id="IPR024630">
    <property type="entry name" value="Stc1"/>
</dbReference>
<feature type="domain" description="Stc1" evidence="2">
    <location>
        <begin position="23"/>
        <end position="106"/>
    </location>
</feature>
<gene>
    <name evidence="3" type="ORF">G7Y89_g6360</name>
</gene>
<protein>
    <recommendedName>
        <fullName evidence="2">Stc1 domain-containing protein</fullName>
    </recommendedName>
</protein>
<feature type="compositionally biased region" description="Polar residues" evidence="1">
    <location>
        <begin position="287"/>
        <end position="309"/>
    </location>
</feature>
<dbReference type="AlphaFoldDB" id="A0A8H4RMV2"/>
<dbReference type="Pfam" id="PF12898">
    <property type="entry name" value="Stc1"/>
    <property type="match status" value="1"/>
</dbReference>
<evidence type="ECO:0000259" key="2">
    <source>
        <dbReference type="Pfam" id="PF12898"/>
    </source>
</evidence>
<organism evidence="3 4">
    <name type="scientific">Cudoniella acicularis</name>
    <dbReference type="NCBI Taxonomy" id="354080"/>
    <lineage>
        <taxon>Eukaryota</taxon>
        <taxon>Fungi</taxon>
        <taxon>Dikarya</taxon>
        <taxon>Ascomycota</taxon>
        <taxon>Pezizomycotina</taxon>
        <taxon>Leotiomycetes</taxon>
        <taxon>Helotiales</taxon>
        <taxon>Tricladiaceae</taxon>
        <taxon>Cudoniella</taxon>
    </lineage>
</organism>
<accession>A0A8H4RMV2</accession>
<sequence length="360" mass="38734">MASNYSNITSAARKNIVPLDRYKCKQCHQWKPYALFSNNELNKYRHMKISGGNPSGESAGLRCLNCSDDQRRELKCLGACGRILPLSSFSKASRRNKHYWCEDCVNWKEAVEPGVAVAPAPNNEAAPEELQQSFVNASEPSEVSFAGDVNDGQTRSVTSAWYNTAAKPNSATTDLSGQLQGMSLNGSRAGPAKPNPVLPHLRGVVDPATVARSVGQQNRPDEDLRSVSSISNPYEDRSLGTAAQSDADGWTAAGAQSRGMSFNAWDSNGVRHVQQHQSSTTSQTFTRGATAQTPSSMTASRNENTSSGAANDDGRAFAKPIGRRYPNRQVTKPIPAAPAPPASSRARYGCEGDSSDDDYD</sequence>
<proteinExistence type="predicted"/>